<dbReference type="Proteomes" id="UP000004688">
    <property type="component" value="Chromosome"/>
</dbReference>
<dbReference type="NCBIfam" id="NF033543">
    <property type="entry name" value="transpos_IS256"/>
    <property type="match status" value="1"/>
</dbReference>
<dbReference type="RefSeq" id="WP_015494120.1">
    <property type="nucleotide sequence ID" value="NC_020908.1"/>
</dbReference>
<dbReference type="AlphaFoldDB" id="M9RM66"/>
<reference evidence="7 8" key="1">
    <citation type="journal article" date="2013" name="PLoS ONE">
        <title>Poles Apart: Arctic and Antarctic Octadecabacter strains Share High Genome Plasticity and a New Type of Xanthorhodopsin.</title>
        <authorList>
            <person name="Vollmers J."/>
            <person name="Voget S."/>
            <person name="Dietrich S."/>
            <person name="Gollnow K."/>
            <person name="Smits M."/>
            <person name="Meyer K."/>
            <person name="Brinkhoff T."/>
            <person name="Simon M."/>
            <person name="Daniel R."/>
        </authorList>
    </citation>
    <scope>NUCLEOTIDE SEQUENCE [LARGE SCALE GENOMIC DNA]</scope>
    <source>
        <strain evidence="7 8">238</strain>
    </source>
</reference>
<evidence type="ECO:0000256" key="4">
    <source>
        <dbReference type="ARBA" id="ARBA00023125"/>
    </source>
</evidence>
<evidence type="ECO:0000256" key="1">
    <source>
        <dbReference type="ARBA" id="ARBA00002190"/>
    </source>
</evidence>
<keyword evidence="6" id="KW-0814">Transposable element</keyword>
<keyword evidence="5 6" id="KW-0233">DNA recombination</keyword>
<dbReference type="EMBL" id="CP003742">
    <property type="protein sequence ID" value="AGI70890.1"/>
    <property type="molecule type" value="Genomic_DNA"/>
</dbReference>
<comment type="similarity">
    <text evidence="2 6">Belongs to the transposase mutator family.</text>
</comment>
<dbReference type="OrthoDB" id="165209at2"/>
<accession>M9RM66</accession>
<dbReference type="PANTHER" id="PTHR33217:SF9">
    <property type="entry name" value="MUTATOR FAMILY TRANSPOSASE"/>
    <property type="match status" value="1"/>
</dbReference>
<name>M9RM66_9RHOB</name>
<dbReference type="InterPro" id="IPR001207">
    <property type="entry name" value="Transposase_mutator"/>
</dbReference>
<dbReference type="KEGG" id="oar:OA238_c06660"/>
<keyword evidence="4 6" id="KW-0238">DNA-binding</keyword>
<dbReference type="Pfam" id="PF00872">
    <property type="entry name" value="Transposase_mut"/>
    <property type="match status" value="1"/>
</dbReference>
<dbReference type="GO" id="GO:0004803">
    <property type="term" value="F:transposase activity"/>
    <property type="evidence" value="ECO:0007669"/>
    <property type="project" value="UniProtKB-UniRule"/>
</dbReference>
<proteinExistence type="inferred from homology"/>
<keyword evidence="3 6" id="KW-0815">Transposition</keyword>
<evidence type="ECO:0000313" key="7">
    <source>
        <dbReference type="EMBL" id="AGI70890.1"/>
    </source>
</evidence>
<comment type="function">
    <text evidence="1 6">Required for the transposition of the insertion element.</text>
</comment>
<dbReference type="GO" id="GO:0003677">
    <property type="term" value="F:DNA binding"/>
    <property type="evidence" value="ECO:0007669"/>
    <property type="project" value="UniProtKB-UniRule"/>
</dbReference>
<evidence type="ECO:0000313" key="8">
    <source>
        <dbReference type="Proteomes" id="UP000004688"/>
    </source>
</evidence>
<dbReference type="PANTHER" id="PTHR33217">
    <property type="entry name" value="TRANSPOSASE FOR INSERTION SEQUENCE ELEMENT IS1081"/>
    <property type="match status" value="1"/>
</dbReference>
<dbReference type="HOGENOM" id="CLU_036805_8_1_5"/>
<organism evidence="7 8">
    <name type="scientific">Octadecabacter arcticus 238</name>
    <dbReference type="NCBI Taxonomy" id="391616"/>
    <lineage>
        <taxon>Bacteria</taxon>
        <taxon>Pseudomonadati</taxon>
        <taxon>Pseudomonadota</taxon>
        <taxon>Alphaproteobacteria</taxon>
        <taxon>Rhodobacterales</taxon>
        <taxon>Roseobacteraceae</taxon>
        <taxon>Octadecabacter</taxon>
    </lineage>
</organism>
<dbReference type="eggNOG" id="COG3328">
    <property type="taxonomic scope" value="Bacteria"/>
</dbReference>
<evidence type="ECO:0000256" key="6">
    <source>
        <dbReference type="RuleBase" id="RU365089"/>
    </source>
</evidence>
<gene>
    <name evidence="7" type="ORF">OA238_c06660</name>
</gene>
<keyword evidence="8" id="KW-1185">Reference proteome</keyword>
<dbReference type="PROSITE" id="PS01007">
    <property type="entry name" value="TRANSPOSASE_MUTATOR"/>
    <property type="match status" value="1"/>
</dbReference>
<protein>
    <recommendedName>
        <fullName evidence="6">Mutator family transposase</fullName>
    </recommendedName>
</protein>
<evidence type="ECO:0000256" key="5">
    <source>
        <dbReference type="ARBA" id="ARBA00023172"/>
    </source>
</evidence>
<evidence type="ECO:0000256" key="3">
    <source>
        <dbReference type="ARBA" id="ARBA00022578"/>
    </source>
</evidence>
<sequence>MGTTNIVDFARRDEMTDALTELLKTGAQQLIATAVEAELVSYLAQFTGLRTDAGHAAVVRNGHHPARPFQTGIGPVSVRIPKVRSKDGTPVTFRSALVPPYVRRTKTLEAALPWLYLKGISSGEMAPALKVLLGPDAVGLSANTVSRLKRDWANEYEAWKGAELDDEPIVYIWADGVHSGLRGEDDKLCALVIIGVTARGKKRFLAIEDGVRESTQSWREVLLNLKSRGMNAPKLAIGDGAMGFWAAMDEVYPETRHQRCWQHKTMNVLNCLPKLSQPKTKAALHDIWQAETKVDAEKAFDLFIKTYEPKYPKATLCLQKDREELMAFFDFPAQHWQSIRTSNPIESAFATIRHRTKRSKGCLSRDGMLHMMFKLGQCAEQNWRKLRGFDYLAKVITGVTFKDGIETTNPDQITA</sequence>
<dbReference type="GO" id="GO:0006313">
    <property type="term" value="P:DNA transposition"/>
    <property type="evidence" value="ECO:0007669"/>
    <property type="project" value="UniProtKB-UniRule"/>
</dbReference>
<evidence type="ECO:0000256" key="2">
    <source>
        <dbReference type="ARBA" id="ARBA00010961"/>
    </source>
</evidence>